<keyword evidence="9" id="KW-1185">Reference proteome</keyword>
<dbReference type="PANTHER" id="PTHR23519:SF1">
    <property type="entry name" value="AUTOPHAGY-RELATED PROTEIN 22"/>
    <property type="match status" value="1"/>
</dbReference>
<name>A0A2W7RM48_9BACT</name>
<feature type="transmembrane region" description="Helical" evidence="6">
    <location>
        <begin position="121"/>
        <end position="141"/>
    </location>
</feature>
<evidence type="ECO:0000313" key="8">
    <source>
        <dbReference type="EMBL" id="PZX61464.1"/>
    </source>
</evidence>
<dbReference type="Pfam" id="PF11700">
    <property type="entry name" value="ATG22"/>
    <property type="match status" value="1"/>
</dbReference>
<organism evidence="8 9">
    <name type="scientific">Hydrotalea sandarakina</name>
    <dbReference type="NCBI Taxonomy" id="1004304"/>
    <lineage>
        <taxon>Bacteria</taxon>
        <taxon>Pseudomonadati</taxon>
        <taxon>Bacteroidota</taxon>
        <taxon>Chitinophagia</taxon>
        <taxon>Chitinophagales</taxon>
        <taxon>Chitinophagaceae</taxon>
        <taxon>Hydrotalea</taxon>
    </lineage>
</organism>
<dbReference type="InterPro" id="IPR024671">
    <property type="entry name" value="Atg22-like"/>
</dbReference>
<feature type="domain" description="Major facilitator superfamily (MFS) profile" evidence="7">
    <location>
        <begin position="251"/>
        <end position="444"/>
    </location>
</feature>
<evidence type="ECO:0000256" key="5">
    <source>
        <dbReference type="ARBA" id="ARBA00023136"/>
    </source>
</evidence>
<feature type="transmembrane region" description="Helical" evidence="6">
    <location>
        <begin position="193"/>
        <end position="217"/>
    </location>
</feature>
<evidence type="ECO:0000256" key="4">
    <source>
        <dbReference type="ARBA" id="ARBA00022989"/>
    </source>
</evidence>
<feature type="transmembrane region" description="Helical" evidence="6">
    <location>
        <begin position="162"/>
        <end position="181"/>
    </location>
</feature>
<dbReference type="InterPro" id="IPR050495">
    <property type="entry name" value="ATG22/LtaA_families"/>
</dbReference>
<feature type="transmembrane region" description="Helical" evidence="6">
    <location>
        <begin position="255"/>
        <end position="277"/>
    </location>
</feature>
<feature type="transmembrane region" description="Helical" evidence="6">
    <location>
        <begin position="318"/>
        <end position="336"/>
    </location>
</feature>
<dbReference type="GO" id="GO:0022857">
    <property type="term" value="F:transmembrane transporter activity"/>
    <property type="evidence" value="ECO:0007669"/>
    <property type="project" value="InterPro"/>
</dbReference>
<dbReference type="PROSITE" id="PS50850">
    <property type="entry name" value="MFS"/>
    <property type="match status" value="1"/>
</dbReference>
<feature type="transmembrane region" description="Helical" evidence="6">
    <location>
        <begin position="96"/>
        <end position="115"/>
    </location>
</feature>
<dbReference type="GO" id="GO:0012505">
    <property type="term" value="C:endomembrane system"/>
    <property type="evidence" value="ECO:0007669"/>
    <property type="project" value="UniProtKB-SubCell"/>
</dbReference>
<reference evidence="8 9" key="1">
    <citation type="submission" date="2018-06" db="EMBL/GenBank/DDBJ databases">
        <title>Genomic Encyclopedia of Archaeal and Bacterial Type Strains, Phase II (KMG-II): from individual species to whole genera.</title>
        <authorList>
            <person name="Goeker M."/>
        </authorList>
    </citation>
    <scope>NUCLEOTIDE SEQUENCE [LARGE SCALE GENOMIC DNA]</scope>
    <source>
        <strain evidence="8 9">DSM 23241</strain>
    </source>
</reference>
<keyword evidence="3 6" id="KW-0812">Transmembrane</keyword>
<keyword evidence="2" id="KW-0813">Transport</keyword>
<feature type="transmembrane region" description="Helical" evidence="6">
    <location>
        <begin position="409"/>
        <end position="428"/>
    </location>
</feature>
<keyword evidence="4 6" id="KW-1133">Transmembrane helix</keyword>
<comment type="caution">
    <text evidence="8">The sequence shown here is derived from an EMBL/GenBank/DDBJ whole genome shotgun (WGS) entry which is preliminary data.</text>
</comment>
<dbReference type="Gene3D" id="1.20.1250.20">
    <property type="entry name" value="MFS general substrate transporter like domains"/>
    <property type="match status" value="1"/>
</dbReference>
<evidence type="ECO:0000256" key="6">
    <source>
        <dbReference type="SAM" id="Phobius"/>
    </source>
</evidence>
<comment type="subcellular location">
    <subcellularLocation>
        <location evidence="1">Endomembrane system</location>
        <topology evidence="1">Multi-pass membrane protein</topology>
    </subcellularLocation>
</comment>
<evidence type="ECO:0000256" key="3">
    <source>
        <dbReference type="ARBA" id="ARBA00022692"/>
    </source>
</evidence>
<gene>
    <name evidence="8" type="ORF">LX80_02194</name>
</gene>
<dbReference type="OrthoDB" id="9768783at2"/>
<protein>
    <submittedName>
        <fullName evidence="8">UMF1 family MFS transporter</fullName>
    </submittedName>
</protein>
<feature type="transmembrane region" description="Helical" evidence="6">
    <location>
        <begin position="65"/>
        <end position="84"/>
    </location>
</feature>
<dbReference type="InterPro" id="IPR020846">
    <property type="entry name" value="MFS_dom"/>
</dbReference>
<dbReference type="SUPFAM" id="SSF103473">
    <property type="entry name" value="MFS general substrate transporter"/>
    <property type="match status" value="1"/>
</dbReference>
<sequence length="444" mass="49301">MQTAPKKVINGWAMYDWANSAYNLVITSTIFPAYYDAITTLTDKAGNIISHKVRFAGIKIESASLYNYALALAYFIIAIISPILSSIADYKGNKKAFMQFFCYLGSLACCALFWFTKNTLSLGIIACILAAIGYCGSLVFYNAYLPEIAAENDRDDVSAKGFAYGYVGSVILQIICFVFVLKPEWFGITDAGFAPRLSFLLVGLWWMGFAQITFARLPKSNGNNKTKQTQIIYHGFRELKKVWHQAKQMPVLKTFLLAFFFYSMGVQTVMLAATLFGSQVLQMATSNLIACILIIQIVAIGGAHVMAKLSDKFGNFKILLFVVIIWIAVCVAAYFITTELQFYVVAGVVGLVMGGIQSLSRSTYSKIMPETKDTASFFSFYDVTEKIAIVIGMFSFGFIQQITGNMRNSIIALMVFFIIGMLLLISIITKKANPNEIEEVQMVI</sequence>
<dbReference type="RefSeq" id="WP_111296393.1">
    <property type="nucleotide sequence ID" value="NZ_QKZV01000007.1"/>
</dbReference>
<feature type="transmembrane region" description="Helical" evidence="6">
    <location>
        <begin position="380"/>
        <end position="403"/>
    </location>
</feature>
<feature type="transmembrane region" description="Helical" evidence="6">
    <location>
        <begin position="283"/>
        <end position="306"/>
    </location>
</feature>
<dbReference type="EMBL" id="QKZV01000007">
    <property type="protein sequence ID" value="PZX61464.1"/>
    <property type="molecule type" value="Genomic_DNA"/>
</dbReference>
<dbReference type="InterPro" id="IPR036259">
    <property type="entry name" value="MFS_trans_sf"/>
</dbReference>
<evidence type="ECO:0000256" key="2">
    <source>
        <dbReference type="ARBA" id="ARBA00022448"/>
    </source>
</evidence>
<dbReference type="Proteomes" id="UP000249720">
    <property type="component" value="Unassembled WGS sequence"/>
</dbReference>
<accession>A0A2W7RM48</accession>
<proteinExistence type="predicted"/>
<evidence type="ECO:0000256" key="1">
    <source>
        <dbReference type="ARBA" id="ARBA00004127"/>
    </source>
</evidence>
<feature type="transmembrane region" description="Helical" evidence="6">
    <location>
        <begin position="342"/>
        <end position="359"/>
    </location>
</feature>
<evidence type="ECO:0000259" key="7">
    <source>
        <dbReference type="PROSITE" id="PS50850"/>
    </source>
</evidence>
<keyword evidence="5 6" id="KW-0472">Membrane</keyword>
<evidence type="ECO:0000313" key="9">
    <source>
        <dbReference type="Proteomes" id="UP000249720"/>
    </source>
</evidence>
<dbReference type="PANTHER" id="PTHR23519">
    <property type="entry name" value="AUTOPHAGY-RELATED PROTEIN 22"/>
    <property type="match status" value="1"/>
</dbReference>
<dbReference type="AlphaFoldDB" id="A0A2W7RM48"/>